<comment type="subcellular location">
    <subcellularLocation>
        <location evidence="1">Cell membrane</location>
        <topology evidence="1">Single-pass type I membrane protein</topology>
    </subcellularLocation>
</comment>
<protein>
    <recommendedName>
        <fullName evidence="14">Leucine-rich repeat-containing N-terminal plant-type domain-containing protein</fullName>
    </recommendedName>
</protein>
<evidence type="ECO:0000256" key="10">
    <source>
        <dbReference type="ARBA" id="ARBA00023180"/>
    </source>
</evidence>
<dbReference type="OrthoDB" id="1109541at2759"/>
<dbReference type="InterPro" id="IPR001611">
    <property type="entry name" value="Leu-rich_rpt"/>
</dbReference>
<proteinExistence type="inferred from homology"/>
<evidence type="ECO:0000256" key="7">
    <source>
        <dbReference type="ARBA" id="ARBA00022989"/>
    </source>
</evidence>
<gene>
    <name evidence="12" type="ORF">MERR_LOCUS30005</name>
</gene>
<dbReference type="InterPro" id="IPR032675">
    <property type="entry name" value="LRR_dom_sf"/>
</dbReference>
<keyword evidence="3" id="KW-1003">Cell membrane</keyword>
<dbReference type="FunFam" id="3.80.10.10:FF:000111">
    <property type="entry name" value="LRR receptor-like serine/threonine-protein kinase ERECTA"/>
    <property type="match status" value="1"/>
</dbReference>
<dbReference type="PRINTS" id="PR00019">
    <property type="entry name" value="LEURICHRPT"/>
</dbReference>
<comment type="caution">
    <text evidence="12">The sequence shown here is derived from an EMBL/GenBank/DDBJ whole genome shotgun (WGS) entry which is preliminary data.</text>
</comment>
<evidence type="ECO:0000256" key="5">
    <source>
        <dbReference type="ARBA" id="ARBA00022692"/>
    </source>
</evidence>
<dbReference type="Gene3D" id="3.80.10.10">
    <property type="entry name" value="Ribonuclease Inhibitor"/>
    <property type="match status" value="1"/>
</dbReference>
<evidence type="ECO:0000256" key="11">
    <source>
        <dbReference type="SAM" id="MobiDB-lite"/>
    </source>
</evidence>
<dbReference type="Pfam" id="PF00560">
    <property type="entry name" value="LRR_1"/>
    <property type="match status" value="3"/>
</dbReference>
<keyword evidence="5" id="KW-0812">Transmembrane</keyword>
<dbReference type="PANTHER" id="PTHR27004:SF454">
    <property type="entry name" value="RECEPTOR-LIKE PROTEIN 30"/>
    <property type="match status" value="1"/>
</dbReference>
<comment type="similarity">
    <text evidence="2">Belongs to the RLP family.</text>
</comment>
<keyword evidence="9" id="KW-0675">Receptor</keyword>
<keyword evidence="8" id="KW-0472">Membrane</keyword>
<dbReference type="GO" id="GO:0005886">
    <property type="term" value="C:plasma membrane"/>
    <property type="evidence" value="ECO:0007669"/>
    <property type="project" value="UniProtKB-SubCell"/>
</dbReference>
<evidence type="ECO:0000313" key="13">
    <source>
        <dbReference type="Proteomes" id="UP000467841"/>
    </source>
</evidence>
<organism evidence="12 13">
    <name type="scientific">Microthlaspi erraticum</name>
    <dbReference type="NCBI Taxonomy" id="1685480"/>
    <lineage>
        <taxon>Eukaryota</taxon>
        <taxon>Viridiplantae</taxon>
        <taxon>Streptophyta</taxon>
        <taxon>Embryophyta</taxon>
        <taxon>Tracheophyta</taxon>
        <taxon>Spermatophyta</taxon>
        <taxon>Magnoliopsida</taxon>
        <taxon>eudicotyledons</taxon>
        <taxon>Gunneridae</taxon>
        <taxon>Pentapetalae</taxon>
        <taxon>rosids</taxon>
        <taxon>malvids</taxon>
        <taxon>Brassicales</taxon>
        <taxon>Brassicaceae</taxon>
        <taxon>Coluteocarpeae</taxon>
        <taxon>Microthlaspi</taxon>
    </lineage>
</organism>
<evidence type="ECO:0000256" key="6">
    <source>
        <dbReference type="ARBA" id="ARBA00022737"/>
    </source>
</evidence>
<accession>A0A6D2JLY0</accession>
<keyword evidence="10" id="KW-0325">Glycoprotein</keyword>
<evidence type="ECO:0000256" key="4">
    <source>
        <dbReference type="ARBA" id="ARBA00022614"/>
    </source>
</evidence>
<reference evidence="12" key="1">
    <citation type="submission" date="2020-01" db="EMBL/GenBank/DDBJ databases">
        <authorList>
            <person name="Mishra B."/>
        </authorList>
    </citation>
    <scope>NUCLEOTIDE SEQUENCE [LARGE SCALE GENOMIC DNA]</scope>
</reference>
<evidence type="ECO:0000256" key="2">
    <source>
        <dbReference type="ARBA" id="ARBA00009592"/>
    </source>
</evidence>
<dbReference type="Proteomes" id="UP000467841">
    <property type="component" value="Unassembled WGS sequence"/>
</dbReference>
<keyword evidence="4" id="KW-0433">Leucine-rich repeat</keyword>
<keyword evidence="6" id="KW-0677">Repeat</keyword>
<name>A0A6D2JLY0_9BRAS</name>
<evidence type="ECO:0000256" key="3">
    <source>
        <dbReference type="ARBA" id="ARBA00022475"/>
    </source>
</evidence>
<keyword evidence="13" id="KW-1185">Reference proteome</keyword>
<evidence type="ECO:0000256" key="9">
    <source>
        <dbReference type="ARBA" id="ARBA00023170"/>
    </source>
</evidence>
<evidence type="ECO:0000256" key="1">
    <source>
        <dbReference type="ARBA" id="ARBA00004251"/>
    </source>
</evidence>
<evidence type="ECO:0000256" key="8">
    <source>
        <dbReference type="ARBA" id="ARBA00023136"/>
    </source>
</evidence>
<dbReference type="EMBL" id="CACVBM020001274">
    <property type="protein sequence ID" value="CAA7042770.1"/>
    <property type="molecule type" value="Genomic_DNA"/>
</dbReference>
<feature type="region of interest" description="Disordered" evidence="11">
    <location>
        <begin position="136"/>
        <end position="155"/>
    </location>
</feature>
<sequence length="155" mass="17499">MEMVSKGVDTKFEQIRSDFRAIDFSGNKFYGKIPNSIGLLKELRLLNLSGNAFTSNIPQSLVNLTNLEALDLSRNQLSGQIPRDLGNLSFLSVMNFSHNKLEGLIPRGTQFQRQNCSVFMDNLRLYGLEDVCGEAHHASNPTPQESEIIRRQKKK</sequence>
<dbReference type="SUPFAM" id="SSF52058">
    <property type="entry name" value="L domain-like"/>
    <property type="match status" value="1"/>
</dbReference>
<evidence type="ECO:0008006" key="14">
    <source>
        <dbReference type="Google" id="ProtNLM"/>
    </source>
</evidence>
<evidence type="ECO:0000313" key="12">
    <source>
        <dbReference type="EMBL" id="CAA7042770.1"/>
    </source>
</evidence>
<dbReference type="AlphaFoldDB" id="A0A6D2JLY0"/>
<dbReference type="PANTHER" id="PTHR27004">
    <property type="entry name" value="RECEPTOR-LIKE PROTEIN 12 ISOFORM X1"/>
    <property type="match status" value="1"/>
</dbReference>
<keyword evidence="7" id="KW-1133">Transmembrane helix</keyword>